<accession>X1L4M9</accession>
<sequence length="148" mass="16620">MFPQEIILPEEEAPPAIFQAEIGDAEVDFFLSGSWETSLAGAAGILFGPDGTVLFPSAFPGLEAGQPFEQVPDLTFSILLMERYFIEASIIGNFLEEEYSYFDENYFRMGYEGKEDEFLKRLYIGNQDINIAPFRFMDIPESGNDSLG</sequence>
<evidence type="ECO:0000313" key="1">
    <source>
        <dbReference type="EMBL" id="GAH89113.1"/>
    </source>
</evidence>
<proteinExistence type="predicted"/>
<comment type="caution">
    <text evidence="1">The sequence shown here is derived from an EMBL/GenBank/DDBJ whole genome shotgun (WGS) entry which is preliminary data.</text>
</comment>
<protein>
    <submittedName>
        <fullName evidence="1">Uncharacterized protein</fullName>
    </submittedName>
</protein>
<dbReference type="EMBL" id="BARU01037617">
    <property type="protein sequence ID" value="GAH89113.1"/>
    <property type="molecule type" value="Genomic_DNA"/>
</dbReference>
<feature type="non-terminal residue" evidence="1">
    <location>
        <position position="148"/>
    </location>
</feature>
<dbReference type="AlphaFoldDB" id="X1L4M9"/>
<organism evidence="1">
    <name type="scientific">marine sediment metagenome</name>
    <dbReference type="NCBI Taxonomy" id="412755"/>
    <lineage>
        <taxon>unclassified sequences</taxon>
        <taxon>metagenomes</taxon>
        <taxon>ecological metagenomes</taxon>
    </lineage>
</organism>
<gene>
    <name evidence="1" type="ORF">S03H2_58573</name>
</gene>
<reference evidence="1" key="1">
    <citation type="journal article" date="2014" name="Front. Microbiol.">
        <title>High frequency of phylogenetically diverse reductive dehalogenase-homologous genes in deep subseafloor sedimentary metagenomes.</title>
        <authorList>
            <person name="Kawai M."/>
            <person name="Futagami T."/>
            <person name="Toyoda A."/>
            <person name="Takaki Y."/>
            <person name="Nishi S."/>
            <person name="Hori S."/>
            <person name="Arai W."/>
            <person name="Tsubouchi T."/>
            <person name="Morono Y."/>
            <person name="Uchiyama I."/>
            <person name="Ito T."/>
            <person name="Fujiyama A."/>
            <person name="Inagaki F."/>
            <person name="Takami H."/>
        </authorList>
    </citation>
    <scope>NUCLEOTIDE SEQUENCE</scope>
    <source>
        <strain evidence="1">Expedition CK06-06</strain>
    </source>
</reference>
<name>X1L4M9_9ZZZZ</name>